<dbReference type="UniPathway" id="UPA00344"/>
<dbReference type="EC" id="2.7.7.75" evidence="2"/>
<dbReference type="NCBIfam" id="TIGR00177">
    <property type="entry name" value="molyb_syn"/>
    <property type="match status" value="1"/>
</dbReference>
<dbReference type="Pfam" id="PF00994">
    <property type="entry name" value="MoCF_biosynth"/>
    <property type="match status" value="1"/>
</dbReference>
<dbReference type="AlphaFoldDB" id="A0A2Z5FS50"/>
<dbReference type="Gene3D" id="3.40.980.10">
    <property type="entry name" value="MoaB/Mog-like domain"/>
    <property type="match status" value="1"/>
</dbReference>
<evidence type="ECO:0000256" key="2">
    <source>
        <dbReference type="ARBA" id="ARBA00012509"/>
    </source>
</evidence>
<dbReference type="SMART" id="SM00852">
    <property type="entry name" value="MoCF_biosynth"/>
    <property type="match status" value="1"/>
</dbReference>
<evidence type="ECO:0000256" key="3">
    <source>
        <dbReference type="ARBA" id="ARBA00013491"/>
    </source>
</evidence>
<dbReference type="PANTHER" id="PTHR43764:SF1">
    <property type="entry name" value="MOLYBDOPTERIN MOLYBDOTRANSFERASE"/>
    <property type="match status" value="1"/>
</dbReference>
<organism evidence="8 9">
    <name type="scientific">Acidisarcina polymorpha</name>
    <dbReference type="NCBI Taxonomy" id="2211140"/>
    <lineage>
        <taxon>Bacteria</taxon>
        <taxon>Pseudomonadati</taxon>
        <taxon>Acidobacteriota</taxon>
        <taxon>Terriglobia</taxon>
        <taxon>Terriglobales</taxon>
        <taxon>Acidobacteriaceae</taxon>
        <taxon>Acidisarcina</taxon>
    </lineage>
</organism>
<evidence type="ECO:0000259" key="7">
    <source>
        <dbReference type="SMART" id="SM00852"/>
    </source>
</evidence>
<evidence type="ECO:0000313" key="9">
    <source>
        <dbReference type="Proteomes" id="UP000253606"/>
    </source>
</evidence>
<dbReference type="GO" id="GO:0061598">
    <property type="term" value="F:molybdopterin adenylyltransferase activity"/>
    <property type="evidence" value="ECO:0007669"/>
    <property type="project" value="UniProtKB-EC"/>
</dbReference>
<sequence>MSEIPLRAAVITVSDRVHRGVYEDKSGPAAQASLKELGFEIVATVVVPDEAPAITDALLTWSSKAELVVTTGGTGCAPRDLTPEATMPVLERLVPGIAEKMRIAGSTFEPRSWLSRGVSGLRGRCLIVNLPGSPKGVIESLDAVGMVLIHAIRLANGDTAH</sequence>
<keyword evidence="9" id="KW-1185">Reference proteome</keyword>
<evidence type="ECO:0000256" key="1">
    <source>
        <dbReference type="ARBA" id="ARBA00005046"/>
    </source>
</evidence>
<dbReference type="CDD" id="cd00886">
    <property type="entry name" value="MogA_MoaB"/>
    <property type="match status" value="1"/>
</dbReference>
<dbReference type="InterPro" id="IPR036425">
    <property type="entry name" value="MoaB/Mog-like_dom_sf"/>
</dbReference>
<dbReference type="PANTHER" id="PTHR43764">
    <property type="entry name" value="MOLYBDENUM COFACTOR BIOSYNTHESIS"/>
    <property type="match status" value="1"/>
</dbReference>
<dbReference type="GO" id="GO:0006777">
    <property type="term" value="P:Mo-molybdopterin cofactor biosynthetic process"/>
    <property type="evidence" value="ECO:0007669"/>
    <property type="project" value="UniProtKB-KW"/>
</dbReference>
<evidence type="ECO:0000256" key="4">
    <source>
        <dbReference type="ARBA" id="ARBA00023150"/>
    </source>
</evidence>
<reference evidence="8 9" key="1">
    <citation type="journal article" date="2018" name="Front. Microbiol.">
        <title>Hydrolytic Capabilities as a Key to Environmental Success: Chitinolytic and Cellulolytic Acidobacteria From Acidic Sub-arctic Soils and Boreal Peatlands.</title>
        <authorList>
            <person name="Belova S.E."/>
            <person name="Ravin N.V."/>
            <person name="Pankratov T.A."/>
            <person name="Rakitin A.L."/>
            <person name="Ivanova A.A."/>
            <person name="Beletsky A.V."/>
            <person name="Mardanov A.V."/>
            <person name="Sinninghe Damste J.S."/>
            <person name="Dedysh S.N."/>
        </authorList>
    </citation>
    <scope>NUCLEOTIDE SEQUENCE [LARGE SCALE GENOMIC DNA]</scope>
    <source>
        <strain evidence="8 9">SBC82</strain>
    </source>
</reference>
<proteinExistence type="predicted"/>
<accession>A0A2Z5FS50</accession>
<comment type="function">
    <text evidence="6">Catalyzes the adenylation of molybdopterin as part of the biosynthesis of the molybdenum-cofactor.</text>
</comment>
<evidence type="ECO:0000256" key="5">
    <source>
        <dbReference type="ARBA" id="ARBA00051131"/>
    </source>
</evidence>
<keyword evidence="4" id="KW-0501">Molybdenum cofactor biosynthesis</keyword>
<feature type="domain" description="MoaB/Mog" evidence="7">
    <location>
        <begin position="9"/>
        <end position="151"/>
    </location>
</feature>
<dbReference type="KEGG" id="abas:ACPOL_0203"/>
<evidence type="ECO:0000313" key="8">
    <source>
        <dbReference type="EMBL" id="AXC09588.1"/>
    </source>
</evidence>
<dbReference type="InterPro" id="IPR001453">
    <property type="entry name" value="MoaB/Mog_dom"/>
</dbReference>
<dbReference type="OrthoDB" id="9784492at2"/>
<dbReference type="PROSITE" id="PS01078">
    <property type="entry name" value="MOCF_BIOSYNTHESIS_1"/>
    <property type="match status" value="1"/>
</dbReference>
<dbReference type="InterPro" id="IPR008284">
    <property type="entry name" value="MoCF_biosynth_CS"/>
</dbReference>
<comment type="pathway">
    <text evidence="1">Cofactor biosynthesis; molybdopterin biosynthesis.</text>
</comment>
<dbReference type="Proteomes" id="UP000253606">
    <property type="component" value="Chromosome"/>
</dbReference>
<dbReference type="EMBL" id="CP030840">
    <property type="protein sequence ID" value="AXC09588.1"/>
    <property type="molecule type" value="Genomic_DNA"/>
</dbReference>
<dbReference type="SUPFAM" id="SSF53218">
    <property type="entry name" value="Molybdenum cofactor biosynthesis proteins"/>
    <property type="match status" value="1"/>
</dbReference>
<protein>
    <recommendedName>
        <fullName evidence="3">Molybdopterin adenylyltransferase</fullName>
        <ecNumber evidence="2">2.7.7.75</ecNumber>
    </recommendedName>
</protein>
<name>A0A2Z5FS50_9BACT</name>
<dbReference type="InterPro" id="IPR051920">
    <property type="entry name" value="MPT_Adenylyltrnsfr/MoaC-Rel"/>
</dbReference>
<gene>
    <name evidence="8" type="ORF">ACPOL_0203</name>
</gene>
<evidence type="ECO:0000256" key="6">
    <source>
        <dbReference type="ARBA" id="ARBA00058212"/>
    </source>
</evidence>
<comment type="catalytic activity">
    <reaction evidence="5">
        <text>molybdopterin + ATP + H(+) = adenylyl-molybdopterin + diphosphate</text>
        <dbReference type="Rhea" id="RHEA:31331"/>
        <dbReference type="ChEBI" id="CHEBI:15378"/>
        <dbReference type="ChEBI" id="CHEBI:30616"/>
        <dbReference type="ChEBI" id="CHEBI:33019"/>
        <dbReference type="ChEBI" id="CHEBI:58698"/>
        <dbReference type="ChEBI" id="CHEBI:62727"/>
        <dbReference type="EC" id="2.7.7.75"/>
    </reaction>
</comment>
<dbReference type="RefSeq" id="WP_114205401.1">
    <property type="nucleotide sequence ID" value="NZ_CP030840.1"/>
</dbReference>